<comment type="caution">
    <text evidence="2">The sequence shown here is derived from an EMBL/GenBank/DDBJ whole genome shotgun (WGS) entry which is preliminary data.</text>
</comment>
<gene>
    <name evidence="2" type="ORF">FHX39_002840</name>
</gene>
<evidence type="ECO:0000313" key="2">
    <source>
        <dbReference type="EMBL" id="MBB3327896.1"/>
    </source>
</evidence>
<sequence>MTSDPGGRTRSVGVFLSLTLDGVVQGLGRPDEDTRGGFTHGGWGQDYADEVMAREAGKGLARPGDMLFGHRTWTDFTTAWGTRTDDNPFSTHMNAATKYVVSRTLEDADAWQNSILLRGEAVETVAALKATTGRHLSIIGSASLVRSLHAAGLIDHYTLLIHPLTLGTGARLFDGPAPLTRLTLTGTVVTSTGVIIADYDTTPAASGR</sequence>
<dbReference type="InterPro" id="IPR002734">
    <property type="entry name" value="RibDG_C"/>
</dbReference>
<evidence type="ECO:0000313" key="3">
    <source>
        <dbReference type="Proteomes" id="UP000565572"/>
    </source>
</evidence>
<dbReference type="Gene3D" id="3.40.430.10">
    <property type="entry name" value="Dihydrofolate Reductase, subunit A"/>
    <property type="match status" value="1"/>
</dbReference>
<accession>A0A7W5JXH0</accession>
<dbReference type="GO" id="GO:0009231">
    <property type="term" value="P:riboflavin biosynthetic process"/>
    <property type="evidence" value="ECO:0007669"/>
    <property type="project" value="InterPro"/>
</dbReference>
<reference evidence="2 3" key="1">
    <citation type="submission" date="2020-08" db="EMBL/GenBank/DDBJ databases">
        <title>Sequencing the genomes of 1000 actinobacteria strains.</title>
        <authorList>
            <person name="Klenk H.-P."/>
        </authorList>
    </citation>
    <scope>NUCLEOTIDE SEQUENCE [LARGE SCALE GENOMIC DNA]</scope>
    <source>
        <strain evidence="2 3">DSM 11053</strain>
    </source>
</reference>
<dbReference type="GO" id="GO:0008703">
    <property type="term" value="F:5-amino-6-(5-phosphoribosylamino)uracil reductase activity"/>
    <property type="evidence" value="ECO:0007669"/>
    <property type="project" value="InterPro"/>
</dbReference>
<protein>
    <submittedName>
        <fullName evidence="2">Dihydrofolate reductase</fullName>
    </submittedName>
</protein>
<dbReference type="Proteomes" id="UP000565572">
    <property type="component" value="Unassembled WGS sequence"/>
</dbReference>
<dbReference type="InterPro" id="IPR024072">
    <property type="entry name" value="DHFR-like_dom_sf"/>
</dbReference>
<keyword evidence="3" id="KW-1185">Reference proteome</keyword>
<dbReference type="SUPFAM" id="SSF53597">
    <property type="entry name" value="Dihydrofolate reductase-like"/>
    <property type="match status" value="1"/>
</dbReference>
<proteinExistence type="predicted"/>
<name>A0A7W5JXH0_9ACTN</name>
<dbReference type="AlphaFoldDB" id="A0A7W5JXH0"/>
<organism evidence="2 3">
    <name type="scientific">Microlunatus antarcticus</name>
    <dbReference type="NCBI Taxonomy" id="53388"/>
    <lineage>
        <taxon>Bacteria</taxon>
        <taxon>Bacillati</taxon>
        <taxon>Actinomycetota</taxon>
        <taxon>Actinomycetes</taxon>
        <taxon>Propionibacteriales</taxon>
        <taxon>Propionibacteriaceae</taxon>
        <taxon>Microlunatus</taxon>
    </lineage>
</organism>
<dbReference type="RefSeq" id="WP_183339416.1">
    <property type="nucleotide sequence ID" value="NZ_JACHZG010000001.1"/>
</dbReference>
<dbReference type="EMBL" id="JACHZG010000001">
    <property type="protein sequence ID" value="MBB3327896.1"/>
    <property type="molecule type" value="Genomic_DNA"/>
</dbReference>
<feature type="domain" description="Bacterial bifunctional deaminase-reductase C-terminal" evidence="1">
    <location>
        <begin position="13"/>
        <end position="195"/>
    </location>
</feature>
<evidence type="ECO:0000259" key="1">
    <source>
        <dbReference type="Pfam" id="PF01872"/>
    </source>
</evidence>
<dbReference type="Pfam" id="PF01872">
    <property type="entry name" value="RibD_C"/>
    <property type="match status" value="1"/>
</dbReference>